<dbReference type="SUPFAM" id="SSF88697">
    <property type="entry name" value="PUA domain-like"/>
    <property type="match status" value="1"/>
</dbReference>
<dbReference type="AlphaFoldDB" id="A0A1F5NHZ1"/>
<evidence type="ECO:0000259" key="1">
    <source>
        <dbReference type="Pfam" id="PF04266"/>
    </source>
</evidence>
<feature type="domain" description="ASCH" evidence="1">
    <location>
        <begin position="8"/>
        <end position="65"/>
    </location>
</feature>
<accession>A0A1F5NHZ1</accession>
<dbReference type="Pfam" id="PF04266">
    <property type="entry name" value="ASCH"/>
    <property type="match status" value="1"/>
</dbReference>
<dbReference type="InterPro" id="IPR007374">
    <property type="entry name" value="ASCH_domain"/>
</dbReference>
<comment type="caution">
    <text evidence="2">The sequence shown here is derived from an EMBL/GenBank/DDBJ whole genome shotgun (WGS) entry which is preliminary data.</text>
</comment>
<sequence length="130" mass="14548">MKKHLAIFKGEAGELILSGKKTIESRFSQMKNPPFGVISSGDLVYIKPSGKDIIGEFRVKKVIFFDGLNADDINDLKSRYESDLAVEKDYWNMAARARFGTLIFIGDSSRFITSPVKIKKSDLRGWVALG</sequence>
<dbReference type="EMBL" id="MFDZ01000058">
    <property type="protein sequence ID" value="OGE77279.1"/>
    <property type="molecule type" value="Genomic_DNA"/>
</dbReference>
<organism evidence="2 3">
    <name type="scientific">Candidatus Daviesbacteria bacterium RIFCSPLOWO2_02_FULL_41_8</name>
    <dbReference type="NCBI Taxonomy" id="1797798"/>
    <lineage>
        <taxon>Bacteria</taxon>
        <taxon>Candidatus Daviesiibacteriota</taxon>
    </lineage>
</organism>
<protein>
    <recommendedName>
        <fullName evidence="1">ASCH domain-containing protein</fullName>
    </recommendedName>
</protein>
<evidence type="ECO:0000313" key="3">
    <source>
        <dbReference type="Proteomes" id="UP000176578"/>
    </source>
</evidence>
<reference evidence="2 3" key="1">
    <citation type="journal article" date="2016" name="Nat. Commun.">
        <title>Thousands of microbial genomes shed light on interconnected biogeochemical processes in an aquifer system.</title>
        <authorList>
            <person name="Anantharaman K."/>
            <person name="Brown C.T."/>
            <person name="Hug L.A."/>
            <person name="Sharon I."/>
            <person name="Castelle C.J."/>
            <person name="Probst A.J."/>
            <person name="Thomas B.C."/>
            <person name="Singh A."/>
            <person name="Wilkins M.J."/>
            <person name="Karaoz U."/>
            <person name="Brodie E.L."/>
            <person name="Williams K.H."/>
            <person name="Hubbard S.S."/>
            <person name="Banfield J.F."/>
        </authorList>
    </citation>
    <scope>NUCLEOTIDE SEQUENCE [LARGE SCALE GENOMIC DNA]</scope>
</reference>
<dbReference type="Proteomes" id="UP000176578">
    <property type="component" value="Unassembled WGS sequence"/>
</dbReference>
<evidence type="ECO:0000313" key="2">
    <source>
        <dbReference type="EMBL" id="OGE77279.1"/>
    </source>
</evidence>
<name>A0A1F5NHZ1_9BACT</name>
<dbReference type="InterPro" id="IPR015947">
    <property type="entry name" value="PUA-like_sf"/>
</dbReference>
<gene>
    <name evidence="2" type="ORF">A3J19_00815</name>
</gene>
<proteinExistence type="predicted"/>